<organism evidence="1">
    <name type="scientific">Daphnia magna</name>
    <dbReference type="NCBI Taxonomy" id="35525"/>
    <lineage>
        <taxon>Eukaryota</taxon>
        <taxon>Metazoa</taxon>
        <taxon>Ecdysozoa</taxon>
        <taxon>Arthropoda</taxon>
        <taxon>Crustacea</taxon>
        <taxon>Branchiopoda</taxon>
        <taxon>Diplostraca</taxon>
        <taxon>Cladocera</taxon>
        <taxon>Anomopoda</taxon>
        <taxon>Daphniidae</taxon>
        <taxon>Daphnia</taxon>
    </lineage>
</organism>
<evidence type="ECO:0000313" key="1">
    <source>
        <dbReference type="EMBL" id="JAN76571.1"/>
    </source>
</evidence>
<proteinExistence type="predicted"/>
<dbReference type="EMBL" id="GDIQ01018166">
    <property type="protein sequence ID" value="JAN76571.1"/>
    <property type="molecule type" value="Transcribed_RNA"/>
</dbReference>
<name>A0A0P6ISH5_9CRUS</name>
<dbReference type="AlphaFoldDB" id="A0A0P6ISH5"/>
<sequence length="62" mass="7271">MRAPSFQTGRNDKNFKFGLSVDRIHLRMMARCEQQMSDKNSEADNLLDHKISLKFLAEHAEY</sequence>
<protein>
    <submittedName>
        <fullName evidence="1">Uncharacterized protein</fullName>
    </submittedName>
</protein>
<reference evidence="1" key="1">
    <citation type="submission" date="2015-10" db="EMBL/GenBank/DDBJ databases">
        <title>EvidentialGene: Evidence-directed Construction of Complete mRNA Transcriptomes without Genomes.</title>
        <authorList>
            <person name="Gilbert D.G."/>
        </authorList>
    </citation>
    <scope>NUCLEOTIDE SEQUENCE</scope>
</reference>
<accession>A0A0P6ISH5</accession>